<organism evidence="4 5">
    <name type="scientific">Modicella reniformis</name>
    <dbReference type="NCBI Taxonomy" id="1440133"/>
    <lineage>
        <taxon>Eukaryota</taxon>
        <taxon>Fungi</taxon>
        <taxon>Fungi incertae sedis</taxon>
        <taxon>Mucoromycota</taxon>
        <taxon>Mortierellomycotina</taxon>
        <taxon>Mortierellomycetes</taxon>
        <taxon>Mortierellales</taxon>
        <taxon>Mortierellaceae</taxon>
        <taxon>Modicella</taxon>
    </lineage>
</organism>
<keyword evidence="3" id="KW-1133">Transmembrane helix</keyword>
<dbReference type="SUPFAM" id="SSF103473">
    <property type="entry name" value="MFS general substrate transporter"/>
    <property type="match status" value="1"/>
</dbReference>
<accession>A0A9P6STJ3</accession>
<dbReference type="InterPro" id="IPR036259">
    <property type="entry name" value="MFS_trans_sf"/>
</dbReference>
<evidence type="ECO:0000256" key="3">
    <source>
        <dbReference type="SAM" id="Phobius"/>
    </source>
</evidence>
<gene>
    <name evidence="4" type="ORF">BGZ65_003813</name>
</gene>
<feature type="transmembrane region" description="Helical" evidence="3">
    <location>
        <begin position="222"/>
        <end position="242"/>
    </location>
</feature>
<evidence type="ECO:0000256" key="2">
    <source>
        <dbReference type="ARBA" id="ARBA00006727"/>
    </source>
</evidence>
<dbReference type="PANTHER" id="PTHR11360:SF284">
    <property type="entry name" value="EG:103B4.3 PROTEIN-RELATED"/>
    <property type="match status" value="1"/>
</dbReference>
<dbReference type="AlphaFoldDB" id="A0A9P6STJ3"/>
<proteinExistence type="inferred from homology"/>
<feature type="transmembrane region" description="Helical" evidence="3">
    <location>
        <begin position="190"/>
        <end position="210"/>
    </location>
</feature>
<dbReference type="Proteomes" id="UP000749646">
    <property type="component" value="Unassembled WGS sequence"/>
</dbReference>
<protein>
    <recommendedName>
        <fullName evidence="6">Major facilitator superfamily (MFS) profile domain-containing protein</fullName>
    </recommendedName>
</protein>
<dbReference type="OrthoDB" id="6499973at2759"/>
<feature type="transmembrane region" description="Helical" evidence="3">
    <location>
        <begin position="295"/>
        <end position="311"/>
    </location>
</feature>
<dbReference type="Gene3D" id="1.20.1250.20">
    <property type="entry name" value="MFS general substrate transporter like domains"/>
    <property type="match status" value="2"/>
</dbReference>
<dbReference type="GO" id="GO:0016020">
    <property type="term" value="C:membrane"/>
    <property type="evidence" value="ECO:0007669"/>
    <property type="project" value="UniProtKB-SubCell"/>
</dbReference>
<dbReference type="InterPro" id="IPR050327">
    <property type="entry name" value="Proton-linked_MCT"/>
</dbReference>
<comment type="caution">
    <text evidence="4">The sequence shown here is derived from an EMBL/GenBank/DDBJ whole genome shotgun (WGS) entry which is preliminary data.</text>
</comment>
<dbReference type="Pfam" id="PF07690">
    <property type="entry name" value="MFS_1"/>
    <property type="match status" value="1"/>
</dbReference>
<feature type="transmembrane region" description="Helical" evidence="3">
    <location>
        <begin position="144"/>
        <end position="169"/>
    </location>
</feature>
<keyword evidence="5" id="KW-1185">Reference proteome</keyword>
<dbReference type="EMBL" id="JAAAHW010000565">
    <property type="protein sequence ID" value="KAG0001088.1"/>
    <property type="molecule type" value="Genomic_DNA"/>
</dbReference>
<reference evidence="4" key="1">
    <citation type="journal article" date="2020" name="Fungal Divers.">
        <title>Resolving the Mortierellaceae phylogeny through synthesis of multi-gene phylogenetics and phylogenomics.</title>
        <authorList>
            <person name="Vandepol N."/>
            <person name="Liber J."/>
            <person name="Desiro A."/>
            <person name="Na H."/>
            <person name="Kennedy M."/>
            <person name="Barry K."/>
            <person name="Grigoriev I.V."/>
            <person name="Miller A.N."/>
            <person name="O'Donnell K."/>
            <person name="Stajich J.E."/>
            <person name="Bonito G."/>
        </authorList>
    </citation>
    <scope>NUCLEOTIDE SEQUENCE</scope>
    <source>
        <strain evidence="4">MES-2147</strain>
    </source>
</reference>
<feature type="transmembrane region" description="Helical" evidence="3">
    <location>
        <begin position="70"/>
        <end position="92"/>
    </location>
</feature>
<dbReference type="GO" id="GO:0022857">
    <property type="term" value="F:transmembrane transporter activity"/>
    <property type="evidence" value="ECO:0007669"/>
    <property type="project" value="InterPro"/>
</dbReference>
<name>A0A9P6STJ3_9FUNG</name>
<sequence length="423" mass="46897">MDPEKDLNTVVTCTKMDDVNKPCTLGHENSSPPKPAFSKDLEQQPVITELKTTTTAATTTAPVTYPEGGFGWLVVFGAFMIQFCCYGFAFCWGIYQEHFIQENIFPGSTLSQLSWVGGIAVSSVFITGPFQAPMVRHFGLRPVIAAGILISSSGLVLASFASSLWQLYLTQACQSSSIAVPVQWFEKKRGLVSGITVAGSGIGGASMASLHRYLISHVGYRWALRVEAILSVVIVMSILPCIRTRLPNNKKRGEPIFDFSLFTNHGFRAIICLGVNAISRVIVGIIADKFGRIKVMILCTIMGGLSCYALWLNTKDLTMAVIFMIVYGIGGGGFVSLFPVVAAEIIGVPRNPLICARPQHYWCPEKDWFNWRRDPELGWVPMSLEELAEKEAEERQRKLVKKEAEEQQQKLVLQFHGIKHERR</sequence>
<keyword evidence="3" id="KW-0812">Transmembrane</keyword>
<keyword evidence="3" id="KW-0472">Membrane</keyword>
<dbReference type="InterPro" id="IPR011701">
    <property type="entry name" value="MFS"/>
</dbReference>
<comment type="similarity">
    <text evidence="2">Belongs to the major facilitator superfamily. Monocarboxylate porter (TC 2.A.1.13) family.</text>
</comment>
<feature type="transmembrane region" description="Helical" evidence="3">
    <location>
        <begin position="317"/>
        <end position="341"/>
    </location>
</feature>
<evidence type="ECO:0000256" key="1">
    <source>
        <dbReference type="ARBA" id="ARBA00004141"/>
    </source>
</evidence>
<evidence type="ECO:0000313" key="5">
    <source>
        <dbReference type="Proteomes" id="UP000749646"/>
    </source>
</evidence>
<comment type="subcellular location">
    <subcellularLocation>
        <location evidence="1">Membrane</location>
        <topology evidence="1">Multi-pass membrane protein</topology>
    </subcellularLocation>
</comment>
<feature type="transmembrane region" description="Helical" evidence="3">
    <location>
        <begin position="113"/>
        <end position="132"/>
    </location>
</feature>
<dbReference type="PANTHER" id="PTHR11360">
    <property type="entry name" value="MONOCARBOXYLATE TRANSPORTER"/>
    <property type="match status" value="1"/>
</dbReference>
<evidence type="ECO:0000313" key="4">
    <source>
        <dbReference type="EMBL" id="KAG0001088.1"/>
    </source>
</evidence>
<evidence type="ECO:0008006" key="6">
    <source>
        <dbReference type="Google" id="ProtNLM"/>
    </source>
</evidence>